<feature type="transmembrane region" description="Helical" evidence="4">
    <location>
        <begin position="99"/>
        <end position="119"/>
    </location>
</feature>
<evidence type="ECO:0000313" key="7">
    <source>
        <dbReference type="Proteomes" id="UP000199758"/>
    </source>
</evidence>
<feature type="transmembrane region" description="Helical" evidence="4">
    <location>
        <begin position="197"/>
        <end position="217"/>
    </location>
</feature>
<keyword evidence="4" id="KW-0812">Transmembrane</keyword>
<dbReference type="GO" id="GO:0052621">
    <property type="term" value="F:diguanylate cyclase activity"/>
    <property type="evidence" value="ECO:0007669"/>
    <property type="project" value="UniProtKB-EC"/>
</dbReference>
<dbReference type="AlphaFoldDB" id="A0A1M5MWS2"/>
<evidence type="ECO:0000313" key="6">
    <source>
        <dbReference type="EMBL" id="SHG81552.1"/>
    </source>
</evidence>
<feature type="domain" description="GGDEF" evidence="5">
    <location>
        <begin position="259"/>
        <end position="391"/>
    </location>
</feature>
<evidence type="ECO:0000256" key="2">
    <source>
        <dbReference type="ARBA" id="ARBA00012528"/>
    </source>
</evidence>
<dbReference type="InterPro" id="IPR043128">
    <property type="entry name" value="Rev_trsase/Diguanyl_cyclase"/>
</dbReference>
<dbReference type="PANTHER" id="PTHR45138">
    <property type="entry name" value="REGULATORY COMPONENTS OF SENSORY TRANSDUCTION SYSTEM"/>
    <property type="match status" value="1"/>
</dbReference>
<comment type="cofactor">
    <cofactor evidence="1">
        <name>Mg(2+)</name>
        <dbReference type="ChEBI" id="CHEBI:18420"/>
    </cofactor>
</comment>
<sequence>MNPPLDQHFDVRTALVIWLLVQFSFGVLELIMASTRRDTPLLLMTSLSALITGVSTLLLALRGLIPDALSIGVANGLYWLGLSMLWTGMRLFSRRPVHLWLIWLPALAIALAFTFVPAIAGDFRIRVQISCYSLALITGVTALDLIGDQRREPLVARHIVLLAVLVSTFALLGQGVLASVVGPSATSLRGVPRVQQASAILLVVVTMLWHIGLLLMISERLQNRLLLLAERDGLTGVLNRAGFERLGQRQVERCHRSGSASTVLMMDLDYFKQVNDRYGHDIGDQMLRLFVQTVRGLLRPGDLFGRYGGEEFCVLLPATVAADAVVIGERLRECFERVSLPVDQERSLSTTVTIGVYTVPGHDRSLASAMKIADAALYVGKRRGRNCVVLA</sequence>
<comment type="catalytic activity">
    <reaction evidence="3">
        <text>2 GTP = 3',3'-c-di-GMP + 2 diphosphate</text>
        <dbReference type="Rhea" id="RHEA:24898"/>
        <dbReference type="ChEBI" id="CHEBI:33019"/>
        <dbReference type="ChEBI" id="CHEBI:37565"/>
        <dbReference type="ChEBI" id="CHEBI:58805"/>
        <dbReference type="EC" id="2.7.7.65"/>
    </reaction>
</comment>
<evidence type="ECO:0000256" key="4">
    <source>
        <dbReference type="SAM" id="Phobius"/>
    </source>
</evidence>
<organism evidence="6 7">
    <name type="scientific">Hydrocarboniphaga daqingensis</name>
    <dbReference type="NCBI Taxonomy" id="490188"/>
    <lineage>
        <taxon>Bacteria</taxon>
        <taxon>Pseudomonadati</taxon>
        <taxon>Pseudomonadota</taxon>
        <taxon>Gammaproteobacteria</taxon>
        <taxon>Nevskiales</taxon>
        <taxon>Nevskiaceae</taxon>
        <taxon>Hydrocarboniphaga</taxon>
    </lineage>
</organism>
<feature type="transmembrane region" description="Helical" evidence="4">
    <location>
        <begin position="15"/>
        <end position="34"/>
    </location>
</feature>
<dbReference type="Proteomes" id="UP000199758">
    <property type="component" value="Unassembled WGS sequence"/>
</dbReference>
<evidence type="ECO:0000259" key="5">
    <source>
        <dbReference type="PROSITE" id="PS50887"/>
    </source>
</evidence>
<keyword evidence="4" id="KW-1133">Transmembrane helix</keyword>
<dbReference type="InterPro" id="IPR029787">
    <property type="entry name" value="Nucleotide_cyclase"/>
</dbReference>
<keyword evidence="7" id="KW-1185">Reference proteome</keyword>
<dbReference type="STRING" id="490188.SAMN04488068_1501"/>
<dbReference type="InterPro" id="IPR050469">
    <property type="entry name" value="Diguanylate_Cyclase"/>
</dbReference>
<gene>
    <name evidence="6" type="ORF">SAMN04488068_1501</name>
</gene>
<dbReference type="Gene3D" id="3.30.70.270">
    <property type="match status" value="1"/>
</dbReference>
<dbReference type="GO" id="GO:1902201">
    <property type="term" value="P:negative regulation of bacterial-type flagellum-dependent cell motility"/>
    <property type="evidence" value="ECO:0007669"/>
    <property type="project" value="TreeGrafter"/>
</dbReference>
<evidence type="ECO:0000256" key="3">
    <source>
        <dbReference type="ARBA" id="ARBA00034247"/>
    </source>
</evidence>
<accession>A0A1M5MWS2</accession>
<evidence type="ECO:0000256" key="1">
    <source>
        <dbReference type="ARBA" id="ARBA00001946"/>
    </source>
</evidence>
<dbReference type="Pfam" id="PF00990">
    <property type="entry name" value="GGDEF"/>
    <property type="match status" value="1"/>
</dbReference>
<feature type="transmembrane region" description="Helical" evidence="4">
    <location>
        <begin position="68"/>
        <end position="87"/>
    </location>
</feature>
<feature type="transmembrane region" description="Helical" evidence="4">
    <location>
        <begin position="125"/>
        <end position="147"/>
    </location>
</feature>
<dbReference type="GO" id="GO:0005886">
    <property type="term" value="C:plasma membrane"/>
    <property type="evidence" value="ECO:0007669"/>
    <property type="project" value="TreeGrafter"/>
</dbReference>
<reference evidence="6 7" key="1">
    <citation type="submission" date="2016-11" db="EMBL/GenBank/DDBJ databases">
        <authorList>
            <person name="Jaros S."/>
            <person name="Januszkiewicz K."/>
            <person name="Wedrychowicz H."/>
        </authorList>
    </citation>
    <scope>NUCLEOTIDE SEQUENCE [LARGE SCALE GENOMIC DNA]</scope>
    <source>
        <strain evidence="6 7">CGMCC 1.7049</strain>
    </source>
</reference>
<dbReference type="EC" id="2.7.7.65" evidence="2"/>
<dbReference type="OrthoDB" id="9812260at2"/>
<name>A0A1M5MWS2_9GAMM</name>
<keyword evidence="4" id="KW-0472">Membrane</keyword>
<dbReference type="PROSITE" id="PS50887">
    <property type="entry name" value="GGDEF"/>
    <property type="match status" value="1"/>
</dbReference>
<dbReference type="FunFam" id="3.30.70.270:FF:000001">
    <property type="entry name" value="Diguanylate cyclase domain protein"/>
    <property type="match status" value="1"/>
</dbReference>
<feature type="transmembrane region" description="Helical" evidence="4">
    <location>
        <begin position="41"/>
        <end position="62"/>
    </location>
</feature>
<dbReference type="CDD" id="cd01949">
    <property type="entry name" value="GGDEF"/>
    <property type="match status" value="1"/>
</dbReference>
<dbReference type="SMART" id="SM00267">
    <property type="entry name" value="GGDEF"/>
    <property type="match status" value="1"/>
</dbReference>
<feature type="transmembrane region" description="Helical" evidence="4">
    <location>
        <begin position="159"/>
        <end position="177"/>
    </location>
</feature>
<dbReference type="NCBIfam" id="TIGR00254">
    <property type="entry name" value="GGDEF"/>
    <property type="match status" value="1"/>
</dbReference>
<protein>
    <recommendedName>
        <fullName evidence="2">diguanylate cyclase</fullName>
        <ecNumber evidence="2">2.7.7.65</ecNumber>
    </recommendedName>
</protein>
<dbReference type="EMBL" id="FQWZ01000003">
    <property type="protein sequence ID" value="SHG81552.1"/>
    <property type="molecule type" value="Genomic_DNA"/>
</dbReference>
<proteinExistence type="predicted"/>
<dbReference type="GO" id="GO:0043709">
    <property type="term" value="P:cell adhesion involved in single-species biofilm formation"/>
    <property type="evidence" value="ECO:0007669"/>
    <property type="project" value="TreeGrafter"/>
</dbReference>
<dbReference type="PANTHER" id="PTHR45138:SF9">
    <property type="entry name" value="DIGUANYLATE CYCLASE DGCM-RELATED"/>
    <property type="match status" value="1"/>
</dbReference>
<dbReference type="SUPFAM" id="SSF55073">
    <property type="entry name" value="Nucleotide cyclase"/>
    <property type="match status" value="1"/>
</dbReference>
<dbReference type="InterPro" id="IPR000160">
    <property type="entry name" value="GGDEF_dom"/>
</dbReference>
<dbReference type="RefSeq" id="WP_072896125.1">
    <property type="nucleotide sequence ID" value="NZ_FQWZ01000003.1"/>
</dbReference>